<gene>
    <name evidence="3" type="ORF">ACJRO7_011894</name>
</gene>
<evidence type="ECO:0000259" key="2">
    <source>
        <dbReference type="PROSITE" id="PS50846"/>
    </source>
</evidence>
<evidence type="ECO:0000313" key="3">
    <source>
        <dbReference type="EMBL" id="KAL3750983.1"/>
    </source>
</evidence>
<evidence type="ECO:0000313" key="4">
    <source>
        <dbReference type="Proteomes" id="UP001634007"/>
    </source>
</evidence>
<feature type="compositionally biased region" description="Basic and acidic residues" evidence="1">
    <location>
        <begin position="190"/>
        <end position="207"/>
    </location>
</feature>
<evidence type="ECO:0000256" key="1">
    <source>
        <dbReference type="SAM" id="MobiDB-lite"/>
    </source>
</evidence>
<feature type="region of interest" description="Disordered" evidence="1">
    <location>
        <begin position="82"/>
        <end position="120"/>
    </location>
</feature>
<comment type="caution">
    <text evidence="3">The sequence shown here is derived from an EMBL/GenBank/DDBJ whole genome shotgun (WGS) entry which is preliminary data.</text>
</comment>
<dbReference type="PROSITE" id="PS50846">
    <property type="entry name" value="HMA_2"/>
    <property type="match status" value="2"/>
</dbReference>
<feature type="domain" description="HMA" evidence="2">
    <location>
        <begin position="27"/>
        <end position="90"/>
    </location>
</feature>
<dbReference type="InterPro" id="IPR036163">
    <property type="entry name" value="HMA_dom_sf"/>
</dbReference>
<proteinExistence type="predicted"/>
<dbReference type="SUPFAM" id="SSF55008">
    <property type="entry name" value="HMA, heavy metal-associated domain"/>
    <property type="match status" value="2"/>
</dbReference>
<feature type="region of interest" description="Disordered" evidence="1">
    <location>
        <begin position="1"/>
        <end position="24"/>
    </location>
</feature>
<name>A0ABD3LK40_EUCGL</name>
<dbReference type="InterPro" id="IPR044594">
    <property type="entry name" value="HIPP01/3/5/6"/>
</dbReference>
<dbReference type="Proteomes" id="UP001634007">
    <property type="component" value="Unassembled WGS sequence"/>
</dbReference>
<accession>A0ABD3LK40</accession>
<dbReference type="CDD" id="cd00371">
    <property type="entry name" value="HMA"/>
    <property type="match status" value="2"/>
</dbReference>
<dbReference type="Gene3D" id="3.30.70.100">
    <property type="match status" value="2"/>
</dbReference>
<feature type="domain" description="HMA" evidence="2">
    <location>
        <begin position="124"/>
        <end position="187"/>
    </location>
</feature>
<feature type="region of interest" description="Disordered" evidence="1">
    <location>
        <begin position="190"/>
        <end position="209"/>
    </location>
</feature>
<dbReference type="EMBL" id="JBJKBG010000002">
    <property type="protein sequence ID" value="KAL3750983.1"/>
    <property type="molecule type" value="Genomic_DNA"/>
</dbReference>
<sequence>MGKQKNEGGDGAMGGGGGKAGEQKDGRAAVVLKIDLHCRGCEAKIEKFLKKFPGVEKTKVDGGAMKVTVEGHVDPAKLREKMQEKTKKKVELVSPLPKRDKGQSSDEKKKADEEKKKPKEPPVTTVVLKFSCLHCEGCIQKIRKIITKTKGVLDVEFNRDKDTATVRGAMDAKALAENLREQMKRAVEIVPPKKDKDGGEAKDKEGGGGKNRNVGGSGCSCKGAAGAAAGIVGGCWWEKAEGQRMEYQGPCGYGYGGGVYWEPMHLHAPQLFSDENPNACSLM</sequence>
<protein>
    <recommendedName>
        <fullName evidence="2">HMA domain-containing protein</fullName>
    </recommendedName>
</protein>
<reference evidence="3 4" key="1">
    <citation type="submission" date="2024-11" db="EMBL/GenBank/DDBJ databases">
        <title>Chromosome-level genome assembly of Eucalyptus globulus Labill. provides insights into its genome evolution.</title>
        <authorList>
            <person name="Li X."/>
        </authorList>
    </citation>
    <scope>NUCLEOTIDE SEQUENCE [LARGE SCALE GENOMIC DNA]</scope>
    <source>
        <strain evidence="3">CL2024</strain>
        <tissue evidence="3">Fresh tender leaves</tissue>
    </source>
</reference>
<feature type="compositionally biased region" description="Gly residues" evidence="1">
    <location>
        <begin position="9"/>
        <end position="20"/>
    </location>
</feature>
<dbReference type="AlphaFoldDB" id="A0ABD3LK40"/>
<dbReference type="PANTHER" id="PTHR46413">
    <property type="entry name" value="HEAVY METAL-ASSOCIATED ISOPRENYLATED PLANT PROTEIN 6"/>
    <property type="match status" value="1"/>
</dbReference>
<dbReference type="InterPro" id="IPR006121">
    <property type="entry name" value="HMA_dom"/>
</dbReference>
<dbReference type="PANTHER" id="PTHR46413:SF1">
    <property type="entry name" value="HEAVY METAL-ASSOCIATED ISOPRENYLATED PLANT PROTEIN 6"/>
    <property type="match status" value="1"/>
</dbReference>
<organism evidence="3 4">
    <name type="scientific">Eucalyptus globulus</name>
    <name type="common">Tasmanian blue gum</name>
    <dbReference type="NCBI Taxonomy" id="34317"/>
    <lineage>
        <taxon>Eukaryota</taxon>
        <taxon>Viridiplantae</taxon>
        <taxon>Streptophyta</taxon>
        <taxon>Embryophyta</taxon>
        <taxon>Tracheophyta</taxon>
        <taxon>Spermatophyta</taxon>
        <taxon>Magnoliopsida</taxon>
        <taxon>eudicotyledons</taxon>
        <taxon>Gunneridae</taxon>
        <taxon>Pentapetalae</taxon>
        <taxon>rosids</taxon>
        <taxon>malvids</taxon>
        <taxon>Myrtales</taxon>
        <taxon>Myrtaceae</taxon>
        <taxon>Myrtoideae</taxon>
        <taxon>Eucalypteae</taxon>
        <taxon>Eucalyptus</taxon>
    </lineage>
</organism>
<keyword evidence="4" id="KW-1185">Reference proteome</keyword>
<dbReference type="Pfam" id="PF00403">
    <property type="entry name" value="HMA"/>
    <property type="match status" value="2"/>
</dbReference>